<feature type="transmembrane region" description="Helical" evidence="2">
    <location>
        <begin position="30"/>
        <end position="49"/>
    </location>
</feature>
<protein>
    <submittedName>
        <fullName evidence="3">FxsA protein</fullName>
    </submittedName>
</protein>
<feature type="transmembrane region" description="Helical" evidence="2">
    <location>
        <begin position="6"/>
        <end position="23"/>
    </location>
</feature>
<accession>A0A3B0YJ60</accession>
<gene>
    <name evidence="3" type="ORF">MNBD_GAMMA13-42</name>
</gene>
<proteinExistence type="predicted"/>
<organism evidence="3">
    <name type="scientific">hydrothermal vent metagenome</name>
    <dbReference type="NCBI Taxonomy" id="652676"/>
    <lineage>
        <taxon>unclassified sequences</taxon>
        <taxon>metagenomes</taxon>
        <taxon>ecological metagenomes</taxon>
    </lineage>
</organism>
<keyword evidence="2" id="KW-0812">Transmembrane</keyword>
<dbReference type="Pfam" id="PF04186">
    <property type="entry name" value="FxsA"/>
    <property type="match status" value="1"/>
</dbReference>
<keyword evidence="2" id="KW-1133">Transmembrane helix</keyword>
<keyword evidence="2" id="KW-0472">Membrane</keyword>
<evidence type="ECO:0000256" key="2">
    <source>
        <dbReference type="SAM" id="Phobius"/>
    </source>
</evidence>
<dbReference type="PANTHER" id="PTHR35335">
    <property type="entry name" value="UPF0716 PROTEIN FXSA"/>
    <property type="match status" value="1"/>
</dbReference>
<dbReference type="EMBL" id="UOFK01000088">
    <property type="protein sequence ID" value="VAW76173.1"/>
    <property type="molecule type" value="Genomic_DNA"/>
</dbReference>
<dbReference type="GO" id="GO:0016020">
    <property type="term" value="C:membrane"/>
    <property type="evidence" value="ECO:0007669"/>
    <property type="project" value="InterPro"/>
</dbReference>
<reference evidence="3" key="1">
    <citation type="submission" date="2018-06" db="EMBL/GenBank/DDBJ databases">
        <authorList>
            <person name="Zhirakovskaya E."/>
        </authorList>
    </citation>
    <scope>NUCLEOTIDE SEQUENCE</scope>
</reference>
<dbReference type="InterPro" id="IPR007313">
    <property type="entry name" value="FxsA"/>
</dbReference>
<dbReference type="PANTHER" id="PTHR35335:SF1">
    <property type="entry name" value="UPF0716 PROTEIN FXSA"/>
    <property type="match status" value="1"/>
</dbReference>
<evidence type="ECO:0000313" key="3">
    <source>
        <dbReference type="EMBL" id="VAW76173.1"/>
    </source>
</evidence>
<dbReference type="NCBIfam" id="NF008528">
    <property type="entry name" value="PRK11463.1-2"/>
    <property type="match status" value="1"/>
</dbReference>
<dbReference type="AlphaFoldDB" id="A0A3B0YJ60"/>
<name>A0A3B0YJ60_9ZZZZ</name>
<feature type="transmembrane region" description="Helical" evidence="2">
    <location>
        <begin position="78"/>
        <end position="103"/>
    </location>
</feature>
<feature type="compositionally biased region" description="Basic and acidic residues" evidence="1">
    <location>
        <begin position="132"/>
        <end position="148"/>
    </location>
</feature>
<sequence>MNPLGLLFFLFILVPIIEMYFLIRVGSAIGAIPTIGLVVFTALLGAMLVRFQGMTTLQRTRRAMAQGQVPALEMFEGVLLLFAGVLLLTPGFFTDTIGFTLLIPPLRKTLIRWFISRSNIQMHAQQGPGQGQHRDTRTIEGEYHRDDN</sequence>
<feature type="region of interest" description="Disordered" evidence="1">
    <location>
        <begin position="123"/>
        <end position="148"/>
    </location>
</feature>
<evidence type="ECO:0000256" key="1">
    <source>
        <dbReference type="SAM" id="MobiDB-lite"/>
    </source>
</evidence>